<dbReference type="PANTHER" id="PTHR13142:SF1">
    <property type="entry name" value="INNER CENTROMERE PROTEIN"/>
    <property type="match status" value="1"/>
</dbReference>
<feature type="compositionally biased region" description="Basic and acidic residues" evidence="8">
    <location>
        <begin position="974"/>
        <end position="1037"/>
    </location>
</feature>
<evidence type="ECO:0000256" key="3">
    <source>
        <dbReference type="ARBA" id="ARBA00010042"/>
    </source>
</evidence>
<feature type="compositionally biased region" description="Low complexity" evidence="8">
    <location>
        <begin position="291"/>
        <end position="300"/>
    </location>
</feature>
<dbReference type="PANTHER" id="PTHR13142">
    <property type="entry name" value="INNER CENTROMERE PROTEIN"/>
    <property type="match status" value="1"/>
</dbReference>
<gene>
    <name evidence="10" type="ORF">MYCTH_2309822</name>
</gene>
<feature type="compositionally biased region" description="Polar residues" evidence="8">
    <location>
        <begin position="928"/>
        <end position="949"/>
    </location>
</feature>
<evidence type="ECO:0000256" key="1">
    <source>
        <dbReference type="ARBA" id="ARBA00004123"/>
    </source>
</evidence>
<evidence type="ECO:0000256" key="7">
    <source>
        <dbReference type="ARBA" id="ARBA00023242"/>
    </source>
</evidence>
<keyword evidence="4" id="KW-0963">Cytoplasm</keyword>
<feature type="compositionally biased region" description="Polar residues" evidence="8">
    <location>
        <begin position="1333"/>
        <end position="1343"/>
    </location>
</feature>
<feature type="compositionally biased region" description="Low complexity" evidence="8">
    <location>
        <begin position="826"/>
        <end position="838"/>
    </location>
</feature>
<protein>
    <recommendedName>
        <fullName evidence="9">Inner centromere protein ARK-binding domain-containing protein</fullName>
    </recommendedName>
</protein>
<feature type="compositionally biased region" description="Basic and acidic residues" evidence="8">
    <location>
        <begin position="1124"/>
        <end position="1133"/>
    </location>
</feature>
<keyword evidence="7" id="KW-0539">Nucleus</keyword>
<evidence type="ECO:0000256" key="6">
    <source>
        <dbReference type="ARBA" id="ARBA00023212"/>
    </source>
</evidence>
<feature type="compositionally biased region" description="Basic and acidic residues" evidence="8">
    <location>
        <begin position="1344"/>
        <end position="1363"/>
    </location>
</feature>
<dbReference type="RefSeq" id="XP_003665792.1">
    <property type="nucleotide sequence ID" value="XM_003665744.1"/>
</dbReference>
<feature type="compositionally biased region" description="Polar residues" evidence="8">
    <location>
        <begin position="433"/>
        <end position="461"/>
    </location>
</feature>
<feature type="compositionally biased region" description="Acidic residues" evidence="8">
    <location>
        <begin position="322"/>
        <end position="331"/>
    </location>
</feature>
<evidence type="ECO:0000259" key="9">
    <source>
        <dbReference type="Pfam" id="PF03941"/>
    </source>
</evidence>
<feature type="region of interest" description="Disordered" evidence="8">
    <location>
        <begin position="654"/>
        <end position="681"/>
    </location>
</feature>
<dbReference type="Proteomes" id="UP000007322">
    <property type="component" value="Chromosome 6"/>
</dbReference>
<keyword evidence="5" id="KW-0159">Chromosome partition</keyword>
<feature type="region of interest" description="Disordered" evidence="8">
    <location>
        <begin position="123"/>
        <end position="630"/>
    </location>
</feature>
<feature type="domain" description="Inner centromere protein ARK-binding" evidence="9">
    <location>
        <begin position="1267"/>
        <end position="1320"/>
    </location>
</feature>
<feature type="compositionally biased region" description="Low complexity" evidence="8">
    <location>
        <begin position="228"/>
        <end position="245"/>
    </location>
</feature>
<reference evidence="10 11" key="1">
    <citation type="journal article" date="2011" name="Nat. Biotechnol.">
        <title>Comparative genomic analysis of the thermophilic biomass-degrading fungi Myceliophthora thermophila and Thielavia terrestris.</title>
        <authorList>
            <person name="Berka R.M."/>
            <person name="Grigoriev I.V."/>
            <person name="Otillar R."/>
            <person name="Salamov A."/>
            <person name="Grimwood J."/>
            <person name="Reid I."/>
            <person name="Ishmael N."/>
            <person name="John T."/>
            <person name="Darmond C."/>
            <person name="Moisan M.-C."/>
            <person name="Henrissat B."/>
            <person name="Coutinho P.M."/>
            <person name="Lombard V."/>
            <person name="Natvig D.O."/>
            <person name="Lindquist E."/>
            <person name="Schmutz J."/>
            <person name="Lucas S."/>
            <person name="Harris P."/>
            <person name="Powlowski J."/>
            <person name="Bellemare A."/>
            <person name="Taylor D."/>
            <person name="Butler G."/>
            <person name="de Vries R.P."/>
            <person name="Allijn I.E."/>
            <person name="van den Brink J."/>
            <person name="Ushinsky S."/>
            <person name="Storms R."/>
            <person name="Powell A.J."/>
            <person name="Paulsen I.T."/>
            <person name="Elbourne L.D.H."/>
            <person name="Baker S.E."/>
            <person name="Magnuson J."/>
            <person name="LaBoissiere S."/>
            <person name="Clutterbuck A.J."/>
            <person name="Martinez D."/>
            <person name="Wogulis M."/>
            <person name="de Leon A.L."/>
            <person name="Rey M.W."/>
            <person name="Tsang A."/>
        </authorList>
    </citation>
    <scope>NUCLEOTIDE SEQUENCE [LARGE SCALE GENOMIC DNA]</scope>
    <source>
        <strain evidence="11">ATCC 42464 / BCRC 31852 / DSM 1799</strain>
    </source>
</reference>
<feature type="compositionally biased region" description="Low complexity" evidence="8">
    <location>
        <begin position="466"/>
        <end position="482"/>
    </location>
</feature>
<feature type="compositionally biased region" description="Low complexity" evidence="8">
    <location>
        <begin position="1220"/>
        <end position="1231"/>
    </location>
</feature>
<sequence length="1375" mass="151156">MAMRGGPRLQVGSAAWITEERNAALSIARSEIEEFSYSARNEIDWLNEHMAEIFSENQMNVAELFKTPGKLRGKTPRTARKAPPSSMRMPLSEMFSATINGASSPFTMQNNSQPHSPRITAAEDKVEPEVGFSESPAKPAVVRPPHQVEPRGPISFGDSGYHGSQSQDTMPCDQFDKDVEMSDSPQRPLRISDHMHPLPGEPAEQGTPSASPSREALNPAGENKERQAAASTAAAVPASPSGAVAQLSSPFASRTRLPILSPRSPSPQKMSSPPRQPLQRSSSPQKPPSPEKSSSSPQRRTASPLKELEKPTGDLHYAVDKDADEMVDEIDEVRSPSDASSPIRPVVRKSSLNFASLPAREPLASKKSLGGARISRTSHLDFHRQSYYNRPTGGKSLGGGVMRRESLEDDPDKMDVDDELKTQNNEDAAAHSKTYTQRLQDQISMLGKGQSTGTTRSSKSLANLLPSQQSAPASQIQSQAEPTSEERTSSPKSRNAAAAPGAFPADEDDEGDWIAPPDTAAKAQGPKPVPSDTQLSDAREELSSRGTATSAEHSKRSAGSPGKPTMSQWTPKHGKSVSVPVLPTTDQLDTETEGSPLKKTTSVSNSALSTVAEDNLSSPPRSPARAFMDNPLRQVKNKLSSLLKSSKGLIVSSAAVSAEGKSSLLQSPSTTRLGYHQEPSVESFKTADNVVYPDLSQHLAATAPPLSPVRSNSSRRTRSSAERERLEAMERERDEREREKERETEREKEREREMKEAKQMAEQMDKLEKAREKEREKARVFSKEQEKIAAMEKQVAAQKEQEKAAQPQPQQQDFRTPAPALKNRPRSPTKSTRPTPARANEHEGKHRSVPSDEPDVEMTDATTTVPPPSIPRPTTASSIRTQKRPMKPTRETAAKPKQVPTLIRVNPLSSQQTHFHPSNSVLAANLQETLGQQPGSARQVNGKASQASLQGKGSVQSLKSSVSSTGRPKALEMAAKRKEQEEREAQRKRETKQEMERKRAAQEEERRQEQQRRAEAERQKEEERKAAQRRAAIEKAKQTKAPPPAVRPQPNAPPEYAIAEKGTFRPPSRLGSTMHQESRLVNTVLSGTAKGSTSKRPLQQDAGEESSRSQQQQQQRALPSYPTKETKRMRMSEEFDEDLDMMDHNPRIIKGPPVRPSGGFKKDPQPKSAYNNGYPHAPPSSASSKDLFKTTVTAQHNSHSKPTHPLDMAQFSKGAIPFAQNPNAHQQQQQHKTPARPIGGGGIPKSTKSVARSSPRMLNGELIELPDIQTDDDSEDDDGHMPIAAWADSPALRDALLRQERVDPIQVFGPPAPLNMEEVFSKTKDRFHKFRARTSSANWSGSDRLTEEEVRRDAAARDKMRREGGWSYELSRELV</sequence>
<feature type="region of interest" description="Disordered" evidence="8">
    <location>
        <begin position="928"/>
        <end position="1185"/>
    </location>
</feature>
<feature type="compositionally biased region" description="Polar residues" evidence="8">
    <location>
        <begin position="598"/>
        <end position="609"/>
    </location>
</feature>
<feature type="compositionally biased region" description="Acidic residues" evidence="8">
    <location>
        <begin position="407"/>
        <end position="418"/>
    </location>
</feature>
<dbReference type="InParanoid" id="G2QKR5"/>
<feature type="compositionally biased region" description="Acidic residues" evidence="8">
    <location>
        <begin position="1269"/>
        <end position="1278"/>
    </location>
</feature>
<evidence type="ECO:0000256" key="8">
    <source>
        <dbReference type="SAM" id="MobiDB-lite"/>
    </source>
</evidence>
<feature type="compositionally biased region" description="Low complexity" evidence="8">
    <location>
        <begin position="950"/>
        <end position="964"/>
    </location>
</feature>
<dbReference type="VEuPathDB" id="FungiDB:MYCTH_2309822"/>
<dbReference type="GO" id="GO:0005634">
    <property type="term" value="C:nucleus"/>
    <property type="evidence" value="ECO:0007669"/>
    <property type="project" value="UniProtKB-SubCell"/>
</dbReference>
<dbReference type="OMA" id="PVPKWAQ"/>
<feature type="region of interest" description="Disordered" evidence="8">
    <location>
        <begin position="69"/>
        <end position="88"/>
    </location>
</feature>
<feature type="compositionally biased region" description="Low complexity" evidence="8">
    <location>
        <begin position="253"/>
        <end position="284"/>
    </location>
</feature>
<comment type="subcellular location">
    <subcellularLocation>
        <location evidence="2">Cytoplasm</location>
        <location evidence="2">Cytoskeleton</location>
        <location evidence="2">Spindle</location>
    </subcellularLocation>
    <subcellularLocation>
        <location evidence="1">Nucleus</location>
    </subcellularLocation>
</comment>
<dbReference type="GO" id="GO:0007059">
    <property type="term" value="P:chromosome segregation"/>
    <property type="evidence" value="ECO:0007669"/>
    <property type="project" value="UniProtKB-KW"/>
</dbReference>
<dbReference type="STRING" id="573729.G2QKR5"/>
<dbReference type="InterPro" id="IPR005635">
    <property type="entry name" value="Inner_centromere_prot_ARK-bd"/>
</dbReference>
<feature type="region of interest" description="Disordered" evidence="8">
    <location>
        <begin position="1220"/>
        <end position="1282"/>
    </location>
</feature>
<evidence type="ECO:0000313" key="10">
    <source>
        <dbReference type="EMBL" id="AEO60547.1"/>
    </source>
</evidence>
<feature type="compositionally biased region" description="Basic and acidic residues" evidence="8">
    <location>
        <begin position="839"/>
        <end position="850"/>
    </location>
</feature>
<feature type="compositionally biased region" description="Polar residues" evidence="8">
    <location>
        <begin position="663"/>
        <end position="672"/>
    </location>
</feature>
<dbReference type="OrthoDB" id="6123at2759"/>
<feature type="compositionally biased region" description="Basic residues" evidence="8">
    <location>
        <begin position="69"/>
        <end position="80"/>
    </location>
</feature>
<keyword evidence="6" id="KW-0206">Cytoskeleton</keyword>
<organism evidence="10 11">
    <name type="scientific">Thermothelomyces thermophilus (strain ATCC 42464 / BCRC 31852 / DSM 1799)</name>
    <name type="common">Sporotrichum thermophile</name>
    <dbReference type="NCBI Taxonomy" id="573729"/>
    <lineage>
        <taxon>Eukaryota</taxon>
        <taxon>Fungi</taxon>
        <taxon>Dikarya</taxon>
        <taxon>Ascomycota</taxon>
        <taxon>Pezizomycotina</taxon>
        <taxon>Sordariomycetes</taxon>
        <taxon>Sordariomycetidae</taxon>
        <taxon>Sordariales</taxon>
        <taxon>Chaetomiaceae</taxon>
        <taxon>Thermothelomyces</taxon>
    </lineage>
</organism>
<accession>G2QKR5</accession>
<feature type="region of interest" description="Disordered" evidence="8">
    <location>
        <begin position="1333"/>
        <end position="1363"/>
    </location>
</feature>
<dbReference type="EMBL" id="CP003007">
    <property type="protein sequence ID" value="AEO60547.1"/>
    <property type="molecule type" value="Genomic_DNA"/>
</dbReference>
<keyword evidence="11" id="KW-1185">Reference proteome</keyword>
<feature type="compositionally biased region" description="Pro residues" evidence="8">
    <location>
        <begin position="1041"/>
        <end position="1053"/>
    </location>
</feature>
<evidence type="ECO:0000256" key="4">
    <source>
        <dbReference type="ARBA" id="ARBA00022490"/>
    </source>
</evidence>
<evidence type="ECO:0000256" key="2">
    <source>
        <dbReference type="ARBA" id="ARBA00004186"/>
    </source>
</evidence>
<feature type="region of interest" description="Disordered" evidence="8">
    <location>
        <begin position="695"/>
        <end position="901"/>
    </location>
</feature>
<evidence type="ECO:0000256" key="5">
    <source>
        <dbReference type="ARBA" id="ARBA00022829"/>
    </source>
</evidence>
<proteinExistence type="inferred from homology"/>
<feature type="compositionally biased region" description="Basic and acidic residues" evidence="8">
    <location>
        <begin position="719"/>
        <end position="790"/>
    </location>
</feature>
<dbReference type="GO" id="GO:0005819">
    <property type="term" value="C:spindle"/>
    <property type="evidence" value="ECO:0007669"/>
    <property type="project" value="UniProtKB-SubCell"/>
</dbReference>
<dbReference type="HOGENOM" id="CLU_003318_1_0_1"/>
<dbReference type="GeneID" id="11513539"/>
<name>G2QKR5_THET4</name>
<comment type="similarity">
    <text evidence="3">Belongs to the INCENP family.</text>
</comment>
<feature type="compositionally biased region" description="Low complexity" evidence="8">
    <location>
        <begin position="791"/>
        <end position="812"/>
    </location>
</feature>
<evidence type="ECO:0000313" key="11">
    <source>
        <dbReference type="Proteomes" id="UP000007322"/>
    </source>
</evidence>
<feature type="compositionally biased region" description="Basic and acidic residues" evidence="8">
    <location>
        <begin position="306"/>
        <end position="321"/>
    </location>
</feature>
<dbReference type="eggNOG" id="ENOG502S0AD">
    <property type="taxonomic scope" value="Eukaryota"/>
</dbReference>
<dbReference type="KEGG" id="mtm:MYCTH_2309822"/>
<feature type="compositionally biased region" description="Polar residues" evidence="8">
    <location>
        <begin position="1070"/>
        <end position="1097"/>
    </location>
</feature>
<dbReference type="Pfam" id="PF03941">
    <property type="entry name" value="INCENP_ARK-bind"/>
    <property type="match status" value="1"/>
</dbReference>